<evidence type="ECO:0000256" key="1">
    <source>
        <dbReference type="ARBA" id="ARBA00004123"/>
    </source>
</evidence>
<dbReference type="GeneID" id="98180829"/>
<comment type="similarity">
    <text evidence="2">Belongs to the Mediator complex subunit 22 family.</text>
</comment>
<organism evidence="7 8">
    <name type="scientific">Madurella fahalii</name>
    <dbReference type="NCBI Taxonomy" id="1157608"/>
    <lineage>
        <taxon>Eukaryota</taxon>
        <taxon>Fungi</taxon>
        <taxon>Dikarya</taxon>
        <taxon>Ascomycota</taxon>
        <taxon>Pezizomycotina</taxon>
        <taxon>Sordariomycetes</taxon>
        <taxon>Sordariomycetidae</taxon>
        <taxon>Sordariales</taxon>
        <taxon>Sordariales incertae sedis</taxon>
        <taxon>Madurella</taxon>
    </lineage>
</organism>
<keyword evidence="4" id="KW-0804">Transcription</keyword>
<evidence type="ECO:0000313" key="8">
    <source>
        <dbReference type="Proteomes" id="UP001628179"/>
    </source>
</evidence>
<evidence type="ECO:0000313" key="7">
    <source>
        <dbReference type="EMBL" id="GAB1319877.1"/>
    </source>
</evidence>
<dbReference type="InterPro" id="IPR009332">
    <property type="entry name" value="Med22"/>
</dbReference>
<dbReference type="Proteomes" id="UP001628179">
    <property type="component" value="Unassembled WGS sequence"/>
</dbReference>
<keyword evidence="8" id="KW-1185">Reference proteome</keyword>
<accession>A0ABQ0GQ70</accession>
<proteinExistence type="inferred from homology"/>
<sequence length="201" mass="21336">MDRDPKNASEDLQGKFHSSCLGRLTDRLQERKNILIATIMTAFRDLINHAAAKVDSTASTGQAAYSSMALEIIMSSLVKSTEDLLSLTRQLRELWVVGPLRGPGEGDEQAEAGMRRDAEGVFAMLNALRDGERQRLVAQTAGETGCLTLERAPIDGAPPPLAAQAPGRSGVAVSVVGVQRQGQGQTSGAGDVRVKKEEPGA</sequence>
<evidence type="ECO:0000256" key="5">
    <source>
        <dbReference type="ARBA" id="ARBA00023242"/>
    </source>
</evidence>
<evidence type="ECO:0000256" key="6">
    <source>
        <dbReference type="SAM" id="MobiDB-lite"/>
    </source>
</evidence>
<dbReference type="Pfam" id="PF06179">
    <property type="entry name" value="Med22"/>
    <property type="match status" value="1"/>
</dbReference>
<keyword evidence="3" id="KW-0805">Transcription regulation</keyword>
<evidence type="ECO:0000256" key="3">
    <source>
        <dbReference type="ARBA" id="ARBA00023015"/>
    </source>
</evidence>
<comment type="caution">
    <text evidence="7">The sequence shown here is derived from an EMBL/GenBank/DDBJ whole genome shotgun (WGS) entry which is preliminary data.</text>
</comment>
<keyword evidence="5" id="KW-0539">Nucleus</keyword>
<feature type="compositionally biased region" description="Basic and acidic residues" evidence="6">
    <location>
        <begin position="192"/>
        <end position="201"/>
    </location>
</feature>
<dbReference type="EMBL" id="BAAFSV010000006">
    <property type="protein sequence ID" value="GAB1319877.1"/>
    <property type="molecule type" value="Genomic_DNA"/>
</dbReference>
<protein>
    <submittedName>
        <fullName evidence="7">Mediator of RNA polymerase II transcription subunit 22</fullName>
    </submittedName>
</protein>
<evidence type="ECO:0000256" key="2">
    <source>
        <dbReference type="ARBA" id="ARBA00005942"/>
    </source>
</evidence>
<dbReference type="Gene3D" id="6.10.280.160">
    <property type="entry name" value="Mediator of RNA polymerase II transcription subunit 22"/>
    <property type="match status" value="1"/>
</dbReference>
<evidence type="ECO:0000256" key="4">
    <source>
        <dbReference type="ARBA" id="ARBA00023163"/>
    </source>
</evidence>
<reference evidence="7 8" key="1">
    <citation type="submission" date="2024-09" db="EMBL/GenBank/DDBJ databases">
        <title>Itraconazole resistance in Madurella fahalii resulting from another homologue of gene encoding cytochrome P450 14-alpha sterol demethylase (CYP51).</title>
        <authorList>
            <person name="Yoshioka I."/>
            <person name="Fahal A.H."/>
            <person name="Kaneko S."/>
            <person name="Yaguchi T."/>
        </authorList>
    </citation>
    <scope>NUCLEOTIDE SEQUENCE [LARGE SCALE GENOMIC DNA]</scope>
    <source>
        <strain evidence="7 8">IFM 68171</strain>
    </source>
</reference>
<name>A0ABQ0GQ70_9PEZI</name>
<dbReference type="RefSeq" id="XP_070921607.1">
    <property type="nucleotide sequence ID" value="XM_071065506.1"/>
</dbReference>
<gene>
    <name evidence="7" type="ORF">MFIFM68171_10087</name>
</gene>
<feature type="region of interest" description="Disordered" evidence="6">
    <location>
        <begin position="178"/>
        <end position="201"/>
    </location>
</feature>
<comment type="subcellular location">
    <subcellularLocation>
        <location evidence="1">Nucleus</location>
    </subcellularLocation>
</comment>